<sequence length="280" mass="30497">MDIKSKRVLVTGSEGFIGSHLVEELLRRGAKLKAFVYYNSFGSAGWLDTLPREKRDAIEIFPGDVRDPHQVMEACKDIDVIFHLAALIGIPYSYKAPESYVATNVSGTLNILQAARHYGIERVMHTSTSETYGSAQFVPITEEHPISAQSPYAASKAAADQLALSFYRSFGTPVTIARPFNAFGPRHSTRAIIPTIITQAASGNKKINLGSLSPTRDFTYVKDTAKGMVAVCESDAVVGDVVNLGSNREISIASLVKVIGTEMGKDLETNSDNERIRPDK</sequence>
<dbReference type="Gene3D" id="3.90.25.10">
    <property type="entry name" value="UDP-galactose 4-epimerase, domain 1"/>
    <property type="match status" value="1"/>
</dbReference>
<dbReference type="SUPFAM" id="SSF51735">
    <property type="entry name" value="NAD(P)-binding Rossmann-fold domains"/>
    <property type="match status" value="1"/>
</dbReference>
<dbReference type="Gene3D" id="3.40.50.720">
    <property type="entry name" value="NAD(P)-binding Rossmann-like Domain"/>
    <property type="match status" value="1"/>
</dbReference>
<organism evidence="2 3">
    <name type="scientific">SAR324 cluster bacterium</name>
    <dbReference type="NCBI Taxonomy" id="2024889"/>
    <lineage>
        <taxon>Bacteria</taxon>
        <taxon>Deltaproteobacteria</taxon>
        <taxon>SAR324 cluster</taxon>
    </lineage>
</organism>
<feature type="non-terminal residue" evidence="2">
    <location>
        <position position="280"/>
    </location>
</feature>
<dbReference type="GO" id="GO:0016831">
    <property type="term" value="F:carboxy-lyase activity"/>
    <property type="evidence" value="ECO:0007669"/>
    <property type="project" value="InterPro"/>
</dbReference>
<dbReference type="AlphaFoldDB" id="A0A7X9FR80"/>
<gene>
    <name evidence="2" type="ORF">GYA55_04325</name>
</gene>
<dbReference type="InterPro" id="IPR036291">
    <property type="entry name" value="NAD(P)-bd_dom_sf"/>
</dbReference>
<dbReference type="InterPro" id="IPR016040">
    <property type="entry name" value="NAD(P)-bd_dom"/>
</dbReference>
<protein>
    <submittedName>
        <fullName evidence="2">SDR family NAD(P)-dependent oxidoreductase</fullName>
    </submittedName>
</protein>
<feature type="domain" description="NAD(P)-binding" evidence="1">
    <location>
        <begin position="9"/>
        <end position="271"/>
    </location>
</feature>
<evidence type="ECO:0000313" key="3">
    <source>
        <dbReference type="Proteomes" id="UP000524246"/>
    </source>
</evidence>
<accession>A0A7X9FR80</accession>
<name>A0A7X9FR80_9DELT</name>
<dbReference type="EMBL" id="JAAZON010000181">
    <property type="protein sequence ID" value="NMC62373.1"/>
    <property type="molecule type" value="Genomic_DNA"/>
</dbReference>
<dbReference type="InterPro" id="IPR045869">
    <property type="entry name" value="Arna-like_SDR_e"/>
</dbReference>
<dbReference type="Pfam" id="PF16363">
    <property type="entry name" value="GDP_Man_Dehyd"/>
    <property type="match status" value="1"/>
</dbReference>
<evidence type="ECO:0000313" key="2">
    <source>
        <dbReference type="EMBL" id="NMC62373.1"/>
    </source>
</evidence>
<dbReference type="Proteomes" id="UP000524246">
    <property type="component" value="Unassembled WGS sequence"/>
</dbReference>
<dbReference type="CDD" id="cd05257">
    <property type="entry name" value="Arna_like_SDR_e"/>
    <property type="match status" value="1"/>
</dbReference>
<dbReference type="PANTHER" id="PTHR43000">
    <property type="entry name" value="DTDP-D-GLUCOSE 4,6-DEHYDRATASE-RELATED"/>
    <property type="match status" value="1"/>
</dbReference>
<comment type="caution">
    <text evidence="2">The sequence shown here is derived from an EMBL/GenBank/DDBJ whole genome shotgun (WGS) entry which is preliminary data.</text>
</comment>
<evidence type="ECO:0000259" key="1">
    <source>
        <dbReference type="Pfam" id="PF16363"/>
    </source>
</evidence>
<reference evidence="2 3" key="1">
    <citation type="journal article" date="2020" name="Biotechnol. Biofuels">
        <title>New insights from the biogas microbiome by comprehensive genome-resolved metagenomics of nearly 1600 species originating from multiple anaerobic digesters.</title>
        <authorList>
            <person name="Campanaro S."/>
            <person name="Treu L."/>
            <person name="Rodriguez-R L.M."/>
            <person name="Kovalovszki A."/>
            <person name="Ziels R.M."/>
            <person name="Maus I."/>
            <person name="Zhu X."/>
            <person name="Kougias P.G."/>
            <person name="Basile A."/>
            <person name="Luo G."/>
            <person name="Schluter A."/>
            <person name="Konstantinidis K.T."/>
            <person name="Angelidaki I."/>
        </authorList>
    </citation>
    <scope>NUCLEOTIDE SEQUENCE [LARGE SCALE GENOMIC DNA]</scope>
    <source>
        <strain evidence="2">AS27yjCOA_65</strain>
    </source>
</reference>
<proteinExistence type="predicted"/>